<protein>
    <recommendedName>
        <fullName evidence="3">STAS domain-containing protein</fullName>
    </recommendedName>
</protein>
<evidence type="ECO:0000313" key="1">
    <source>
        <dbReference type="EMBL" id="ADB74475.1"/>
    </source>
</evidence>
<dbReference type="EMBL" id="CP001867">
    <property type="protein sequence ID" value="ADB74475.1"/>
    <property type="molecule type" value="Genomic_DNA"/>
</dbReference>
<gene>
    <name evidence="1" type="ordered locus">Gobs_1763</name>
</gene>
<dbReference type="SUPFAM" id="SSF52091">
    <property type="entry name" value="SpoIIaa-like"/>
    <property type="match status" value="1"/>
</dbReference>
<organism evidence="1 2">
    <name type="scientific">Geodermatophilus obscurus (strain ATCC 25078 / DSM 43160 / JCM 3152 / CCUG 61914 / KCC A-0152 / KCTC 9177 / NBRC 13315 / NRRL B-3577 / G-20)</name>
    <dbReference type="NCBI Taxonomy" id="526225"/>
    <lineage>
        <taxon>Bacteria</taxon>
        <taxon>Bacillati</taxon>
        <taxon>Actinomycetota</taxon>
        <taxon>Actinomycetes</taxon>
        <taxon>Geodermatophilales</taxon>
        <taxon>Geodermatophilaceae</taxon>
        <taxon>Geodermatophilus</taxon>
    </lineage>
</organism>
<dbReference type="RefSeq" id="WP_012947915.1">
    <property type="nucleotide sequence ID" value="NC_013757.1"/>
</dbReference>
<evidence type="ECO:0000313" key="2">
    <source>
        <dbReference type="Proteomes" id="UP000001382"/>
    </source>
</evidence>
<proteinExistence type="predicted"/>
<dbReference type="InterPro" id="IPR036513">
    <property type="entry name" value="STAS_dom_sf"/>
</dbReference>
<dbReference type="AlphaFoldDB" id="D2SDM2"/>
<dbReference type="OrthoDB" id="5198113at2"/>
<sequence length="112" mass="12021">MSPQTPESPATRRGVVRLLNTTGGRLLCLAGAVDAAAVDAFWRRYGREPARIDRIDARSVTALSEPGRELLLDHVETAELAGRPVELCPSPAVTQVLTDVGGPATPWVPRRP</sequence>
<dbReference type="HOGENOM" id="CLU_2142313_0_0_11"/>
<accession>D2SDM2</accession>
<name>D2SDM2_GEOOG</name>
<dbReference type="STRING" id="526225.Gobs_1763"/>
<dbReference type="Proteomes" id="UP000001382">
    <property type="component" value="Chromosome"/>
</dbReference>
<reference evidence="1 2" key="1">
    <citation type="journal article" date="2010" name="Stand. Genomic Sci.">
        <title>Complete genome sequence of Geodermatophilus obscurus type strain (G-20).</title>
        <authorList>
            <person name="Ivanova N."/>
            <person name="Sikorski J."/>
            <person name="Jando M."/>
            <person name="Munk C."/>
            <person name="Lapidus A."/>
            <person name="Glavina Del Rio T."/>
            <person name="Copeland A."/>
            <person name="Tice H."/>
            <person name="Cheng J.-F."/>
            <person name="Lucas S."/>
            <person name="Chen F."/>
            <person name="Nolan M."/>
            <person name="Bruce D."/>
            <person name="Goodwin L."/>
            <person name="Pitluck S."/>
            <person name="Mavromatis K."/>
            <person name="Mikhailova N."/>
            <person name="Pati A."/>
            <person name="Chen A."/>
            <person name="Palaniappan K."/>
            <person name="Land M."/>
            <person name="Hauser L."/>
            <person name="Chang Y.-J."/>
            <person name="Jeffries C.D."/>
            <person name="Meincke L."/>
            <person name="Brettin T."/>
            <person name="Detter J.C."/>
            <person name="Detter J.C."/>
            <person name="Rohde M."/>
            <person name="Goeker M."/>
            <person name="Bristow J."/>
            <person name="Eisen J.A."/>
            <person name="Markowitz V."/>
            <person name="Hugenholtz P."/>
            <person name="Kyrpides N.C."/>
            <person name="Klenk H.-P."/>
        </authorList>
    </citation>
    <scope>NUCLEOTIDE SEQUENCE [LARGE SCALE GENOMIC DNA]</scope>
    <source>
        <strain evidence="2">ATCC 25078 / DSM 43160 / JCM 3152 / KCC A-0152 / KCTC 9177 / NBRC 13315 / NRRL B-3577 / G-20</strain>
    </source>
</reference>
<keyword evidence="2" id="KW-1185">Reference proteome</keyword>
<evidence type="ECO:0008006" key="3">
    <source>
        <dbReference type="Google" id="ProtNLM"/>
    </source>
</evidence>
<dbReference type="KEGG" id="gob:Gobs_1763"/>
<reference evidence="2" key="2">
    <citation type="submission" date="2010-01" db="EMBL/GenBank/DDBJ databases">
        <title>The complete genome of Geodermatophilus obscurus DSM 43160.</title>
        <authorList>
            <consortium name="US DOE Joint Genome Institute (JGI-PGF)"/>
            <person name="Lucas S."/>
            <person name="Copeland A."/>
            <person name="Lapidus A."/>
            <person name="Glavina del Rio T."/>
            <person name="Dalin E."/>
            <person name="Tice H."/>
            <person name="Bruce D."/>
            <person name="Goodwin L."/>
            <person name="Pitluck S."/>
            <person name="Kyrpides N."/>
            <person name="Mavromatis K."/>
            <person name="Ivanova N."/>
            <person name="Munk A.C."/>
            <person name="Brettin T."/>
            <person name="Detter J.C."/>
            <person name="Han C."/>
            <person name="Larimer F."/>
            <person name="Land M."/>
            <person name="Hauser L."/>
            <person name="Markowitz V."/>
            <person name="Cheng J.-F."/>
            <person name="Hugenholtz P."/>
            <person name="Woyke T."/>
            <person name="Wu D."/>
            <person name="Jando M."/>
            <person name="Schneider S."/>
            <person name="Klenk H.-P."/>
            <person name="Eisen J.A."/>
        </authorList>
    </citation>
    <scope>NUCLEOTIDE SEQUENCE [LARGE SCALE GENOMIC DNA]</scope>
    <source>
        <strain evidence="2">ATCC 25078 / DSM 43160 / JCM 3152 / KCC A-0152 / KCTC 9177 / NBRC 13315 / NRRL B-3577 / G-20</strain>
    </source>
</reference>